<protein>
    <recommendedName>
        <fullName evidence="1">KRAB domain-containing protein</fullName>
    </recommendedName>
</protein>
<dbReference type="PROSITE" id="PS50805">
    <property type="entry name" value="KRAB"/>
    <property type="match status" value="1"/>
</dbReference>
<dbReference type="GeneTree" id="ENSGT01120000276972"/>
<name>A0A8C5SYW2_LATLA</name>
<reference evidence="2" key="2">
    <citation type="submission" date="2025-09" db="UniProtKB">
        <authorList>
            <consortium name="Ensembl"/>
        </authorList>
    </citation>
    <scope>IDENTIFICATION</scope>
</reference>
<dbReference type="GO" id="GO:0006355">
    <property type="term" value="P:regulation of DNA-templated transcription"/>
    <property type="evidence" value="ECO:0007669"/>
    <property type="project" value="InterPro"/>
</dbReference>
<evidence type="ECO:0000313" key="2">
    <source>
        <dbReference type="Ensembl" id="ENSLLTP00000024367.1"/>
    </source>
</evidence>
<dbReference type="Pfam" id="PF01352">
    <property type="entry name" value="KRAB"/>
    <property type="match status" value="1"/>
</dbReference>
<dbReference type="Gene3D" id="6.10.140.140">
    <property type="match status" value="1"/>
</dbReference>
<dbReference type="Proteomes" id="UP000694406">
    <property type="component" value="Unplaced"/>
</dbReference>
<accession>A0A8C5SYW2</accession>
<reference evidence="2" key="1">
    <citation type="submission" date="2025-08" db="UniProtKB">
        <authorList>
            <consortium name="Ensembl"/>
        </authorList>
    </citation>
    <scope>IDENTIFICATION</scope>
</reference>
<proteinExistence type="predicted"/>
<dbReference type="Ensembl" id="ENSLLTT00000025250.1">
    <property type="protein sequence ID" value="ENSLLTP00000024367.1"/>
    <property type="gene ID" value="ENSLLTG00000017936.1"/>
</dbReference>
<dbReference type="PANTHER" id="PTHR23232">
    <property type="entry name" value="KRAB DOMAIN C2H2 ZINC FINGER"/>
    <property type="match status" value="1"/>
</dbReference>
<dbReference type="PANTHER" id="PTHR23232:SF142">
    <property type="entry name" value="GASTRULA ZINC FINGER PROTEIN XLCGF57.1-LIKE-RELATED"/>
    <property type="match status" value="1"/>
</dbReference>
<feature type="domain" description="KRAB" evidence="1">
    <location>
        <begin position="10"/>
        <end position="73"/>
    </location>
</feature>
<dbReference type="InterPro" id="IPR050169">
    <property type="entry name" value="Krueppel_C2H2_ZnF"/>
</dbReference>
<evidence type="ECO:0000313" key="3">
    <source>
        <dbReference type="Proteomes" id="UP000694406"/>
    </source>
</evidence>
<organism evidence="2 3">
    <name type="scientific">Laticauda laticaudata</name>
    <name type="common">Blue-ringed sea krait</name>
    <name type="synonym">Blue-lipped sea krait</name>
    <dbReference type="NCBI Taxonomy" id="8630"/>
    <lineage>
        <taxon>Eukaryota</taxon>
        <taxon>Metazoa</taxon>
        <taxon>Chordata</taxon>
        <taxon>Craniata</taxon>
        <taxon>Vertebrata</taxon>
        <taxon>Euteleostomi</taxon>
        <taxon>Lepidosauria</taxon>
        <taxon>Squamata</taxon>
        <taxon>Bifurcata</taxon>
        <taxon>Unidentata</taxon>
        <taxon>Episquamata</taxon>
        <taxon>Toxicofera</taxon>
        <taxon>Serpentes</taxon>
        <taxon>Colubroidea</taxon>
        <taxon>Elapidae</taxon>
        <taxon>Laticaudinae</taxon>
        <taxon>Laticauda</taxon>
    </lineage>
</organism>
<dbReference type="InterPro" id="IPR001909">
    <property type="entry name" value="KRAB"/>
</dbReference>
<dbReference type="InterPro" id="IPR036051">
    <property type="entry name" value="KRAB_dom_sf"/>
</dbReference>
<keyword evidence="3" id="KW-1185">Reference proteome</keyword>
<dbReference type="SUPFAM" id="SSF109640">
    <property type="entry name" value="KRAB domain (Kruppel-associated box)"/>
    <property type="match status" value="1"/>
</dbReference>
<dbReference type="AlphaFoldDB" id="A0A8C5SYW2"/>
<evidence type="ECO:0000259" key="1">
    <source>
        <dbReference type="PROSITE" id="PS50805"/>
    </source>
</evidence>
<dbReference type="SMART" id="SM00349">
    <property type="entry name" value="KRAB"/>
    <property type="match status" value="1"/>
</dbReference>
<dbReference type="CDD" id="cd07765">
    <property type="entry name" value="KRAB_A-box"/>
    <property type="match status" value="1"/>
</dbReference>
<sequence length="73" mass="8302">MCPLFRTEFSLFEDVAVRFTDEEWMLLDAGQQDLYREVMAENSGMVASLSKDPWASTHSDCSFLPSCGCHSFQ</sequence>